<dbReference type="EMBL" id="FZOJ01000007">
    <property type="protein sequence ID" value="SNS27724.1"/>
    <property type="molecule type" value="Genomic_DNA"/>
</dbReference>
<accession>A0A239D780</accession>
<sequence>MGEFNKATYVSNAGLLLELYDKKILIDGFCNSILPIYKNPPNRLKEKMILGVPPFDNIDILLFTHHHSDHFDSKSTGEFLKNNKNTLVVSTSKVIEEINNVYCEIEEDRLIIAKPLLYSGEDTYIKGINIQSISMLHQGEEYQDVENLGFLIEIGGKKVLHVGDAKPIKENYMELGLTHKNIDLLGVTFPYVGVHTGRQVIEKYIKPQKIAVIHLPHRELDQYGWIDATRKSYRRVQHSFVETVFLEEIEATIEI</sequence>
<dbReference type="InterPro" id="IPR050114">
    <property type="entry name" value="UPF0173_UPF0282_UlaG_hydrolase"/>
</dbReference>
<proteinExistence type="predicted"/>
<keyword evidence="2" id="KW-1185">Reference proteome</keyword>
<dbReference type="PANTHER" id="PTHR43546">
    <property type="entry name" value="UPF0173 METAL-DEPENDENT HYDROLASE MJ1163-RELATED"/>
    <property type="match status" value="1"/>
</dbReference>
<dbReference type="AlphaFoldDB" id="A0A239D780"/>
<protein>
    <submittedName>
        <fullName evidence="1">L-ascorbate metabolism protein UlaG, beta-lactamase superfamily</fullName>
    </submittedName>
</protein>
<organism evidence="1 2">
    <name type="scientific">Anaerovirgula multivorans</name>
    <dbReference type="NCBI Taxonomy" id="312168"/>
    <lineage>
        <taxon>Bacteria</taxon>
        <taxon>Bacillati</taxon>
        <taxon>Bacillota</taxon>
        <taxon>Clostridia</taxon>
        <taxon>Peptostreptococcales</taxon>
        <taxon>Natronincolaceae</taxon>
        <taxon>Anaerovirgula</taxon>
    </lineage>
</organism>
<dbReference type="OrthoDB" id="9805728at2"/>
<evidence type="ECO:0000313" key="2">
    <source>
        <dbReference type="Proteomes" id="UP000198304"/>
    </source>
</evidence>
<dbReference type="InterPro" id="IPR036866">
    <property type="entry name" value="RibonucZ/Hydroxyglut_hydro"/>
</dbReference>
<dbReference type="Proteomes" id="UP000198304">
    <property type="component" value="Unassembled WGS sequence"/>
</dbReference>
<dbReference type="RefSeq" id="WP_089282533.1">
    <property type="nucleotide sequence ID" value="NZ_FZOJ01000007.1"/>
</dbReference>
<evidence type="ECO:0000313" key="1">
    <source>
        <dbReference type="EMBL" id="SNS27724.1"/>
    </source>
</evidence>
<gene>
    <name evidence="1" type="ORF">SAMN05446037_100715</name>
</gene>
<dbReference type="PANTHER" id="PTHR43546:SF3">
    <property type="entry name" value="UPF0173 METAL-DEPENDENT HYDROLASE MJ1163"/>
    <property type="match status" value="1"/>
</dbReference>
<dbReference type="Gene3D" id="3.60.15.10">
    <property type="entry name" value="Ribonuclease Z/Hydroxyacylglutathione hydrolase-like"/>
    <property type="match status" value="1"/>
</dbReference>
<dbReference type="SUPFAM" id="SSF56281">
    <property type="entry name" value="Metallo-hydrolase/oxidoreductase"/>
    <property type="match status" value="1"/>
</dbReference>
<name>A0A239D780_9FIRM</name>
<reference evidence="1 2" key="1">
    <citation type="submission" date="2017-06" db="EMBL/GenBank/DDBJ databases">
        <authorList>
            <person name="Kim H.J."/>
            <person name="Triplett B.A."/>
        </authorList>
    </citation>
    <scope>NUCLEOTIDE SEQUENCE [LARGE SCALE GENOMIC DNA]</scope>
    <source>
        <strain evidence="1 2">SCA</strain>
    </source>
</reference>
<dbReference type="Pfam" id="PF13483">
    <property type="entry name" value="Lactamase_B_3"/>
    <property type="match status" value="1"/>
</dbReference>